<keyword evidence="1" id="KW-0560">Oxidoreductase</keyword>
<dbReference type="SUPFAM" id="SSF51905">
    <property type="entry name" value="FAD/NAD(P)-binding domain"/>
    <property type="match status" value="1"/>
</dbReference>
<protein>
    <submittedName>
        <fullName evidence="3">FAD-binding oxidoreductase</fullName>
    </submittedName>
</protein>
<dbReference type="InterPro" id="IPR036188">
    <property type="entry name" value="FAD/NAD-bd_sf"/>
</dbReference>
<accession>A0A974P6G2</accession>
<evidence type="ECO:0000256" key="1">
    <source>
        <dbReference type="ARBA" id="ARBA00023002"/>
    </source>
</evidence>
<proteinExistence type="predicted"/>
<gene>
    <name evidence="3" type="ORF">JKL49_22675</name>
</gene>
<dbReference type="Gene3D" id="3.50.50.60">
    <property type="entry name" value="FAD/NAD(P)-binding domain"/>
    <property type="match status" value="1"/>
</dbReference>
<dbReference type="AlphaFoldDB" id="A0A974P6G2"/>
<name>A0A974P6G2_9CAUL</name>
<reference evidence="3" key="1">
    <citation type="submission" date="2021-01" db="EMBL/GenBank/DDBJ databases">
        <title>Genome sequence of Phenylobacterium sp. 20VBR1 isolated from a valley glaceir, Ny-Alesund, Svalbard.</title>
        <authorList>
            <person name="Thomas F.A."/>
            <person name="Krishnan K.P."/>
            <person name="Sinha R.K."/>
        </authorList>
    </citation>
    <scope>NUCLEOTIDE SEQUENCE</scope>
    <source>
        <strain evidence="3">20VBR1</strain>
    </source>
</reference>
<dbReference type="Gene3D" id="3.30.9.10">
    <property type="entry name" value="D-Amino Acid Oxidase, subunit A, domain 2"/>
    <property type="match status" value="1"/>
</dbReference>
<dbReference type="InterPro" id="IPR006076">
    <property type="entry name" value="FAD-dep_OxRdtase"/>
</dbReference>
<dbReference type="Pfam" id="PF01266">
    <property type="entry name" value="DAO"/>
    <property type="match status" value="1"/>
</dbReference>
<dbReference type="GO" id="GO:0016491">
    <property type="term" value="F:oxidoreductase activity"/>
    <property type="evidence" value="ECO:0007669"/>
    <property type="project" value="UniProtKB-KW"/>
</dbReference>
<organism evidence="3">
    <name type="scientific">Phenylobacterium glaciei</name>
    <dbReference type="NCBI Taxonomy" id="2803784"/>
    <lineage>
        <taxon>Bacteria</taxon>
        <taxon>Pseudomonadati</taxon>
        <taxon>Pseudomonadota</taxon>
        <taxon>Alphaproteobacteria</taxon>
        <taxon>Caulobacterales</taxon>
        <taxon>Caulobacteraceae</taxon>
        <taxon>Phenylobacterium</taxon>
    </lineage>
</organism>
<dbReference type="EMBL" id="CP068570">
    <property type="protein sequence ID" value="QQZ52061.1"/>
    <property type="molecule type" value="Genomic_DNA"/>
</dbReference>
<feature type="domain" description="FAD dependent oxidoreductase" evidence="2">
    <location>
        <begin position="26"/>
        <end position="168"/>
    </location>
</feature>
<evidence type="ECO:0000313" key="3">
    <source>
        <dbReference type="EMBL" id="QQZ52061.1"/>
    </source>
</evidence>
<evidence type="ECO:0000259" key="2">
    <source>
        <dbReference type="Pfam" id="PF01266"/>
    </source>
</evidence>
<sequence>MVAIAPRSAARLGGRPEGRCGDRWRGYLGLSAALRLRRAGCEVALLEQSFCGAGASGRNAGHLTPTIGKDVYTCLRQWGVERGLALAAFAEAAVDATEARIAALNIDCDYVGNGNIVAGLHPAHRKPLEAAAAAMSAAGLPTSFLEDRDLRARGLPRAFRFGLLERRGDISIPENMPVAFDSPP</sequence>